<sequence>MDHQPLWAGRAPGCPVSAPGRDDWTEPFPEAPILRRLPTPAAVHVDTSRVLPGSAGFTRADGLPLRVRAGGVQLEATMSGALHSWLRVADGRWLAQVCVPVRSANGHSHIDLWLWVEASCVTPR</sequence>
<proteinExistence type="predicted"/>
<gene>
    <name evidence="2" type="ORF">pVAPN2012_0960</name>
</gene>
<geneLocation type="plasmid" evidence="2">
    <name>pVAPN2012</name>
</geneLocation>
<dbReference type="AlphaFoldDB" id="A0A0F6YSR4"/>
<reference evidence="2" key="1">
    <citation type="journal article" date="2015" name="Infect. Immun.">
        <title>An Invertron-Like Linear Plasmid Mediates Intracellular Survival and Virulence in Bovine Isolates of Rhodococcus equi.</title>
        <authorList>
            <person name="Valero-Rello A."/>
            <person name="Hapeshi A."/>
            <person name="Anastasi E."/>
            <person name="Alvarez S."/>
            <person name="Scortti M."/>
            <person name="Meijer W.G."/>
            <person name="MacArthur I."/>
            <person name="Vazquez-Boland J.A."/>
        </authorList>
    </citation>
    <scope>NUCLEOTIDE SEQUENCE</scope>
    <source>
        <strain evidence="2">PAM2012</strain>
        <plasmid evidence="2">pVAPN2012</plasmid>
    </source>
</reference>
<evidence type="ECO:0000313" key="2">
    <source>
        <dbReference type="EMBL" id="AKF16049.1"/>
    </source>
</evidence>
<accession>A0A0F6YSR4</accession>
<evidence type="ECO:0000256" key="1">
    <source>
        <dbReference type="SAM" id="MobiDB-lite"/>
    </source>
</evidence>
<protein>
    <submittedName>
        <fullName evidence="2">Uncharacterized protein</fullName>
    </submittedName>
</protein>
<dbReference type="EMBL" id="KP851975">
    <property type="protein sequence ID" value="AKF16049.1"/>
    <property type="molecule type" value="Genomic_DNA"/>
</dbReference>
<feature type="region of interest" description="Disordered" evidence="1">
    <location>
        <begin position="1"/>
        <end position="22"/>
    </location>
</feature>
<name>A0A0F6YSR4_RHOHA</name>
<organism evidence="2">
    <name type="scientific">Rhodococcus hoagii</name>
    <name type="common">Corynebacterium equii</name>
    <dbReference type="NCBI Taxonomy" id="43767"/>
    <lineage>
        <taxon>Bacteria</taxon>
        <taxon>Bacillati</taxon>
        <taxon>Actinomycetota</taxon>
        <taxon>Actinomycetes</taxon>
        <taxon>Mycobacteriales</taxon>
        <taxon>Nocardiaceae</taxon>
        <taxon>Prescottella</taxon>
    </lineage>
</organism>
<keyword evidence="2" id="KW-0614">Plasmid</keyword>